<keyword evidence="9" id="KW-1185">Reference proteome</keyword>
<dbReference type="Proteomes" id="UP000019112">
    <property type="component" value="Unassembled WGS sequence"/>
</dbReference>
<dbReference type="GO" id="GO:0016746">
    <property type="term" value="F:acyltransferase activity"/>
    <property type="evidence" value="ECO:0007669"/>
    <property type="project" value="UniProtKB-KW"/>
</dbReference>
<evidence type="ECO:0000256" key="4">
    <source>
        <dbReference type="ARBA" id="ARBA00025211"/>
    </source>
</evidence>
<protein>
    <recommendedName>
        <fullName evidence="5">Dihydrolipoamide acetyltransferase component of pyruvate dehydrogenase complex</fullName>
        <ecNumber evidence="5">2.3.1.-</ecNumber>
    </recommendedName>
</protein>
<dbReference type="GO" id="GO:0045254">
    <property type="term" value="C:pyruvate dehydrogenase complex"/>
    <property type="evidence" value="ECO:0007669"/>
    <property type="project" value="InterPro"/>
</dbReference>
<dbReference type="PANTHER" id="PTHR23151">
    <property type="entry name" value="DIHYDROLIPOAMIDE ACETYL/SUCCINYL-TRANSFERASE-RELATED"/>
    <property type="match status" value="1"/>
</dbReference>
<dbReference type="SUPFAM" id="SSF47005">
    <property type="entry name" value="Peripheral subunit-binding domain of 2-oxo acid dehydrogenase complex"/>
    <property type="match status" value="1"/>
</dbReference>
<dbReference type="Gene3D" id="4.10.320.10">
    <property type="entry name" value="E3-binding domain"/>
    <property type="match status" value="1"/>
</dbReference>
<dbReference type="OrthoDB" id="9805770at2"/>
<proteinExistence type="inferred from homology"/>
<reference evidence="8 9" key="1">
    <citation type="journal article" date="2014" name="FEMS Microbiol. Lett.">
        <title>Draft genome sequences of three Holospora species (Holospora obtusa, Holospora undulata, and Holospora elegans), endonuclear symbiotic bacteria of the ciliate Paramecium caudatum.</title>
        <authorList>
            <person name="Dohra H."/>
            <person name="Tanaka K."/>
            <person name="Suzuki T."/>
            <person name="Fujishima M."/>
            <person name="Suzuki H."/>
        </authorList>
    </citation>
    <scope>NUCLEOTIDE SEQUENCE [LARGE SCALE GENOMIC DNA]</scope>
    <source>
        <strain evidence="8 9">F1</strain>
    </source>
</reference>
<dbReference type="PANTHER" id="PTHR23151:SF90">
    <property type="entry name" value="DIHYDROLIPOYLLYSINE-RESIDUE ACETYLTRANSFERASE COMPONENT OF PYRUVATE DEHYDROGENASE COMPLEX, MITOCHONDRIAL-RELATED"/>
    <property type="match status" value="1"/>
</dbReference>
<dbReference type="GO" id="GO:0006086">
    <property type="term" value="P:pyruvate decarboxylation to acetyl-CoA"/>
    <property type="evidence" value="ECO:0007669"/>
    <property type="project" value="InterPro"/>
</dbReference>
<comment type="function">
    <text evidence="4">The pyruvate dehydrogenase complex catalyzes the overall conversion of pyruvate to acetyl-CoA and CO(2). It contains multiple copies of three enzymatic components: pyruvate dehydrogenase (E1), dihydrolipoamide acetyltransferase (E2) and lipoamide dehydrogenase (E3).</text>
</comment>
<name>W6TDN0_HOLOB</name>
<dbReference type="PROSITE" id="PS00189">
    <property type="entry name" value="LIPOYL"/>
    <property type="match status" value="1"/>
</dbReference>
<dbReference type="Pfam" id="PF02817">
    <property type="entry name" value="E3_binding"/>
    <property type="match status" value="1"/>
</dbReference>
<dbReference type="SUPFAM" id="SSF52777">
    <property type="entry name" value="CoA-dependent acyltransferases"/>
    <property type="match status" value="1"/>
</dbReference>
<feature type="domain" description="Peripheral subunit-binding (PSBD)" evidence="7">
    <location>
        <begin position="133"/>
        <end position="170"/>
    </location>
</feature>
<dbReference type="AlphaFoldDB" id="W6TDN0"/>
<comment type="similarity">
    <text evidence="2 5">Belongs to the 2-oxoacid dehydrogenase family.</text>
</comment>
<dbReference type="InterPro" id="IPR036625">
    <property type="entry name" value="E3-bd_dom_sf"/>
</dbReference>
<keyword evidence="5" id="KW-0808">Transferase</keyword>
<dbReference type="EC" id="2.3.1.-" evidence="5"/>
<comment type="cofactor">
    <cofactor evidence="1 5">
        <name>(R)-lipoate</name>
        <dbReference type="ChEBI" id="CHEBI:83088"/>
    </cofactor>
</comment>
<dbReference type="SUPFAM" id="SSF51230">
    <property type="entry name" value="Single hybrid motif"/>
    <property type="match status" value="1"/>
</dbReference>
<dbReference type="InterPro" id="IPR003016">
    <property type="entry name" value="2-oxoA_DH_lipoyl-BS"/>
</dbReference>
<evidence type="ECO:0000256" key="1">
    <source>
        <dbReference type="ARBA" id="ARBA00001938"/>
    </source>
</evidence>
<evidence type="ECO:0000259" key="6">
    <source>
        <dbReference type="PROSITE" id="PS50968"/>
    </source>
</evidence>
<gene>
    <name evidence="8" type="ORF">P618_200968</name>
</gene>
<dbReference type="InterPro" id="IPR045257">
    <property type="entry name" value="E2/Pdx1"/>
</dbReference>
<dbReference type="PROSITE" id="PS50968">
    <property type="entry name" value="BIOTINYL_LIPOYL"/>
    <property type="match status" value="1"/>
</dbReference>
<dbReference type="InterPro" id="IPR023213">
    <property type="entry name" value="CAT-like_dom_sf"/>
</dbReference>
<evidence type="ECO:0000256" key="3">
    <source>
        <dbReference type="ARBA" id="ARBA00022823"/>
    </source>
</evidence>
<accession>W6TDN0</accession>
<evidence type="ECO:0000313" key="9">
    <source>
        <dbReference type="Proteomes" id="UP000019112"/>
    </source>
</evidence>
<keyword evidence="5" id="KW-0012">Acyltransferase</keyword>
<feature type="domain" description="Lipoyl-binding" evidence="6">
    <location>
        <begin position="2"/>
        <end position="78"/>
    </location>
</feature>
<dbReference type="PROSITE" id="PS51826">
    <property type="entry name" value="PSBD"/>
    <property type="match status" value="1"/>
</dbReference>
<dbReference type="Gene3D" id="3.30.559.10">
    <property type="entry name" value="Chloramphenicol acetyltransferase-like domain"/>
    <property type="match status" value="1"/>
</dbReference>
<dbReference type="STRING" id="1399147.P618_200968"/>
<keyword evidence="3 5" id="KW-0450">Lipoyl</keyword>
<dbReference type="eggNOG" id="COG0508">
    <property type="taxonomic scope" value="Bacteria"/>
</dbReference>
<dbReference type="Gene3D" id="2.40.50.100">
    <property type="match status" value="1"/>
</dbReference>
<dbReference type="InterPro" id="IPR011053">
    <property type="entry name" value="Single_hybrid_motif"/>
</dbReference>
<dbReference type="Pfam" id="PF00198">
    <property type="entry name" value="2-oxoacid_dh"/>
    <property type="match status" value="1"/>
</dbReference>
<dbReference type="InterPro" id="IPR000089">
    <property type="entry name" value="Biotin_lipoyl"/>
</dbReference>
<comment type="caution">
    <text evidence="8">The sequence shown here is derived from an EMBL/GenBank/DDBJ whole genome shotgun (WGS) entry which is preliminary data.</text>
</comment>
<evidence type="ECO:0000259" key="7">
    <source>
        <dbReference type="PROSITE" id="PS51826"/>
    </source>
</evidence>
<evidence type="ECO:0000256" key="2">
    <source>
        <dbReference type="ARBA" id="ARBA00007317"/>
    </source>
</evidence>
<keyword evidence="8" id="KW-0670">Pyruvate</keyword>
<dbReference type="EMBL" id="AWTR02000080">
    <property type="protein sequence ID" value="ETZ06856.1"/>
    <property type="molecule type" value="Genomic_DNA"/>
</dbReference>
<evidence type="ECO:0000256" key="5">
    <source>
        <dbReference type="RuleBase" id="RU003423"/>
    </source>
</evidence>
<sequence>MSIIFRMPALSPTMTQGDIVKWEKSLGDPIENGDTLLAIETDKAIMDFEATDSGELFHILVPDGTKGVLVGTPLAIFKESQDVLHDLNALVKSLGSAFDANRLKDLSAPSDKQTSEKKIGPDFCEEKSSTPFRVSPLAKKIAELHHIDLNQCLGTGPEGRIVKADIDREIKKKPVTNTLEDLKNTQILEKCSKERDNVLSGGMFVPFSGMRGVIAKRLTQSKQEIPHFYMSLSCKMDALLDLRKTLNHTHSEMRVSVNDFILKATALTLKTFPEMNAHASLQGITKFEKVRLAFAVSLEKGLITPIIEDAAEQSLFKLSNTVKKLVERARSGELALQEYQNGTFTVSNLGMFQIEDFQAIINPPQVGILATSATLEKPIVEKQSIVIAKIMNVALSADHRAVDGVLAAQFIRKFQYYIEHPLMLLAE</sequence>
<dbReference type="FunFam" id="2.40.50.100:FF:000010">
    <property type="entry name" value="Acetyltransferase component of pyruvate dehydrogenase complex"/>
    <property type="match status" value="1"/>
</dbReference>
<dbReference type="Pfam" id="PF00364">
    <property type="entry name" value="Biotin_lipoyl"/>
    <property type="match status" value="1"/>
</dbReference>
<dbReference type="InterPro" id="IPR004167">
    <property type="entry name" value="PSBD"/>
</dbReference>
<dbReference type="InterPro" id="IPR001078">
    <property type="entry name" value="2-oxoacid_DH_actylTfrase"/>
</dbReference>
<dbReference type="RefSeq" id="WP_024161229.1">
    <property type="nucleotide sequence ID" value="NZ_AWTR02000080.1"/>
</dbReference>
<dbReference type="CDD" id="cd06849">
    <property type="entry name" value="lipoyl_domain"/>
    <property type="match status" value="1"/>
</dbReference>
<evidence type="ECO:0000313" key="8">
    <source>
        <dbReference type="EMBL" id="ETZ06856.1"/>
    </source>
</evidence>
<organism evidence="8 9">
    <name type="scientific">Holospora obtusa F1</name>
    <dbReference type="NCBI Taxonomy" id="1399147"/>
    <lineage>
        <taxon>Bacteria</taxon>
        <taxon>Pseudomonadati</taxon>
        <taxon>Pseudomonadota</taxon>
        <taxon>Alphaproteobacteria</taxon>
        <taxon>Holosporales</taxon>
        <taxon>Holosporaceae</taxon>
        <taxon>Holospora</taxon>
    </lineage>
</organism>